<dbReference type="AlphaFoldDB" id="A0A0U1NZT3"/>
<gene>
    <name evidence="1" type="primary">yitU</name>
    <name evidence="1" type="ORF">BN000_03467</name>
</gene>
<dbReference type="Proteomes" id="UP000199087">
    <property type="component" value="Unassembled WGS sequence"/>
</dbReference>
<dbReference type="EMBL" id="CVRB01000003">
    <property type="protein sequence ID" value="CRK83496.1"/>
    <property type="molecule type" value="Genomic_DNA"/>
</dbReference>
<keyword evidence="1" id="KW-0378">Hydrolase</keyword>
<dbReference type="GO" id="GO:0000287">
    <property type="term" value="F:magnesium ion binding"/>
    <property type="evidence" value="ECO:0007669"/>
    <property type="project" value="TreeGrafter"/>
</dbReference>
<organism evidence="1 2">
    <name type="scientific">Neobacillus massiliamazoniensis</name>
    <dbReference type="NCBI Taxonomy" id="1499688"/>
    <lineage>
        <taxon>Bacteria</taxon>
        <taxon>Bacillati</taxon>
        <taxon>Bacillota</taxon>
        <taxon>Bacilli</taxon>
        <taxon>Bacillales</taxon>
        <taxon>Bacillaceae</taxon>
        <taxon>Neobacillus</taxon>
    </lineage>
</organism>
<dbReference type="GO" id="GO:0005829">
    <property type="term" value="C:cytosol"/>
    <property type="evidence" value="ECO:0007669"/>
    <property type="project" value="TreeGrafter"/>
</dbReference>
<dbReference type="CDD" id="cd07516">
    <property type="entry name" value="HAD_Pase"/>
    <property type="match status" value="1"/>
</dbReference>
<name>A0A0U1NZT3_9BACI</name>
<protein>
    <submittedName>
        <fullName evidence="1">Cof-like hydrolase</fullName>
    </submittedName>
</protein>
<evidence type="ECO:0000313" key="2">
    <source>
        <dbReference type="Proteomes" id="UP000199087"/>
    </source>
</evidence>
<dbReference type="SFLD" id="SFLDG01140">
    <property type="entry name" value="C2.B:_Phosphomannomutase_and_P"/>
    <property type="match status" value="1"/>
</dbReference>
<dbReference type="OrthoDB" id="9781413at2"/>
<dbReference type="GO" id="GO:0016791">
    <property type="term" value="F:phosphatase activity"/>
    <property type="evidence" value="ECO:0007669"/>
    <property type="project" value="UniProtKB-ARBA"/>
</dbReference>
<dbReference type="SFLD" id="SFLDS00003">
    <property type="entry name" value="Haloacid_Dehalogenase"/>
    <property type="match status" value="1"/>
</dbReference>
<dbReference type="Pfam" id="PF08282">
    <property type="entry name" value="Hydrolase_3"/>
    <property type="match status" value="1"/>
</dbReference>
<dbReference type="STRING" id="1499688.BN000_03467"/>
<dbReference type="NCBIfam" id="TIGR00099">
    <property type="entry name" value="Cof-subfamily"/>
    <property type="match status" value="1"/>
</dbReference>
<evidence type="ECO:0000313" key="1">
    <source>
        <dbReference type="EMBL" id="CRK83496.1"/>
    </source>
</evidence>
<dbReference type="Gene3D" id="3.30.1240.10">
    <property type="match status" value="1"/>
</dbReference>
<reference evidence="2" key="1">
    <citation type="submission" date="2015-05" db="EMBL/GenBank/DDBJ databases">
        <authorList>
            <person name="Urmite Genomes"/>
        </authorList>
    </citation>
    <scope>NUCLEOTIDE SEQUENCE [LARGE SCALE GENOMIC DNA]</scope>
    <source>
        <strain evidence="2">LF1</strain>
    </source>
</reference>
<sequence length="270" mass="30600">MTERHLIALDLDGTLLKDNKTISPKTKKVIEKAKAEGHIVMIATGRPYRSSEMYYHELELDTPIVNFNGAFMHHPKSPSWGFFHEPLDVKVAKDIVEACRSFNFHNIIAEVMDDVYFHYHDEKLLEIFNFGNPQVTTGDLASYLHDSPTSLLIHTEEDELQSIRRHLAEVHAEVIEQRSWAAPWHVIEIIKVGLNKAVGLKRAADYYGIPSERIIAFGDEDNDLEMIEYAGHGIAMGNAIDQVKNIANEITLSNEEDGIGVFLTDLLHLK</sequence>
<dbReference type="InterPro" id="IPR036412">
    <property type="entry name" value="HAD-like_sf"/>
</dbReference>
<dbReference type="Gene3D" id="3.40.50.1000">
    <property type="entry name" value="HAD superfamily/HAD-like"/>
    <property type="match status" value="1"/>
</dbReference>
<keyword evidence="2" id="KW-1185">Reference proteome</keyword>
<dbReference type="PANTHER" id="PTHR10000:SF23">
    <property type="entry name" value="5-AMINO-6-(5-PHOSPHO-D-RIBITYLAMINO)URACIL PHOSPHATASE YITU"/>
    <property type="match status" value="1"/>
</dbReference>
<dbReference type="NCBIfam" id="TIGR01484">
    <property type="entry name" value="HAD-SF-IIB"/>
    <property type="match status" value="1"/>
</dbReference>
<dbReference type="SUPFAM" id="SSF56784">
    <property type="entry name" value="HAD-like"/>
    <property type="match status" value="1"/>
</dbReference>
<accession>A0A0U1NZT3</accession>
<dbReference type="InterPro" id="IPR000150">
    <property type="entry name" value="Cof"/>
</dbReference>
<dbReference type="InterPro" id="IPR006379">
    <property type="entry name" value="HAD-SF_hydro_IIB"/>
</dbReference>
<dbReference type="RefSeq" id="WP_090636066.1">
    <property type="nucleotide sequence ID" value="NZ_CVRB01000003.1"/>
</dbReference>
<dbReference type="PANTHER" id="PTHR10000">
    <property type="entry name" value="PHOSPHOSERINE PHOSPHATASE"/>
    <property type="match status" value="1"/>
</dbReference>
<proteinExistence type="predicted"/>
<dbReference type="InterPro" id="IPR023214">
    <property type="entry name" value="HAD_sf"/>
</dbReference>